<dbReference type="GO" id="GO:0020037">
    <property type="term" value="F:heme binding"/>
    <property type="evidence" value="ECO:0007669"/>
    <property type="project" value="InterPro"/>
</dbReference>
<dbReference type="InterPro" id="IPR013043">
    <property type="entry name" value="DUF1595"/>
</dbReference>
<dbReference type="InterPro" id="IPR036909">
    <property type="entry name" value="Cyt_c-like_dom_sf"/>
</dbReference>
<evidence type="ECO:0000259" key="5">
    <source>
        <dbReference type="Pfam" id="PF07631"/>
    </source>
</evidence>
<dbReference type="Proteomes" id="UP000317648">
    <property type="component" value="Chromosome"/>
</dbReference>
<dbReference type="OrthoDB" id="175242at2"/>
<dbReference type="InterPro" id="IPR013036">
    <property type="entry name" value="DUF1587"/>
</dbReference>
<dbReference type="Pfam" id="PF07635">
    <property type="entry name" value="PSCyt1"/>
    <property type="match status" value="1"/>
</dbReference>
<sequence precursor="true">MIASCRLRPEHRKAWAPLWRACCSLPVLLLATVSAASGADFPNHIQPFLNRHCLSCHGAEKAEGSFRVDTLRGDLAEGVDADRWEEVMNRLNLGEMPPPEAKPQPDPKSVDQTVSWIAMNLDQAIAAKAGTGGEVIMRRLNRSEYNNTLRDLLGIEFDGANFFPEDAVAEGFDNIGQALNVSPVLMRSYLAAAEQALDRALWFDPKPELLHELFDDKEQLGYTEDRKLLGTGGFQLHNGHMVVNSYWSRQVLNHRELQIKVSGKYRVKIRAYGIRTGDEKAKLEVVVGQLARQDTIRRMGLFYLPEGGPHEIEAVITLNPGESIKPTWYNGKKHSRGFADARKEGKPYFGPGVVIESIEVEGPLFLHEGWPKRSHRLALGGHPPEDPAQADIPAIIGGFAQRAFRRPPEPADVEPIVALVQEELAQGESFEEAIRVGLKAVLCSPKFLYLYETPDQLDDYMLASRLSYYLWSSMPDEELLELAAAGKLHDPAVFRAQARRLLADPRAVSFTRNFTGQWLDLRKLGEMKPDRNLYSKYNQELEDSMAQETPLFFREVLDHNLPVDQLIDSDFLMLDEVMARHYGIEGVEGGEFRRVPTPPDSHRGGLLAHASVLNVTSNGTTTSPVIRGAWVLERILGLTPPPPPPDVPIVVPDIRGAKTIREQLDKHRSVAACNSCHRKIDPLGFGLENFDVIGQWRTHYQVRRGPSGPGGWMADGALVDAADTLVTGESFTNADELKQVILLKKRTAFHRNLATRVLTYALGRRLEFADRAVVDTLTARLGGADYGLQDLVIDVALTEPFLRP</sequence>
<gene>
    <name evidence="8" type="ORF">Pla8534_11990</name>
</gene>
<dbReference type="InterPro" id="IPR013039">
    <property type="entry name" value="DUF1588"/>
</dbReference>
<dbReference type="InterPro" id="IPR011429">
    <property type="entry name" value="Cyt_c_Planctomycete-type"/>
</dbReference>
<evidence type="ECO:0000259" key="2">
    <source>
        <dbReference type="Pfam" id="PF07624"/>
    </source>
</evidence>
<feature type="domain" description="DUF1585" evidence="2">
    <location>
        <begin position="728"/>
        <end position="801"/>
    </location>
</feature>
<evidence type="ECO:0000259" key="4">
    <source>
        <dbReference type="Pfam" id="PF07627"/>
    </source>
</evidence>
<feature type="domain" description="DUF1587" evidence="3">
    <location>
        <begin position="138"/>
        <end position="201"/>
    </location>
</feature>
<evidence type="ECO:0000259" key="3">
    <source>
        <dbReference type="Pfam" id="PF07626"/>
    </source>
</evidence>
<dbReference type="InterPro" id="IPR013042">
    <property type="entry name" value="DUF1592"/>
</dbReference>
<evidence type="ECO:0000313" key="8">
    <source>
        <dbReference type="EMBL" id="QDU93419.1"/>
    </source>
</evidence>
<dbReference type="Pfam" id="PF07627">
    <property type="entry name" value="PSCyt3"/>
    <property type="match status" value="1"/>
</dbReference>
<feature type="domain" description="DUF1588" evidence="4">
    <location>
        <begin position="603"/>
        <end position="699"/>
    </location>
</feature>
<keyword evidence="1" id="KW-0732">Signal</keyword>
<evidence type="ECO:0008006" key="10">
    <source>
        <dbReference type="Google" id="ProtNLM"/>
    </source>
</evidence>
<dbReference type="InterPro" id="IPR011478">
    <property type="entry name" value="DUF1585"/>
</dbReference>
<organism evidence="8 9">
    <name type="scientific">Lignipirellula cremea</name>
    <dbReference type="NCBI Taxonomy" id="2528010"/>
    <lineage>
        <taxon>Bacteria</taxon>
        <taxon>Pseudomonadati</taxon>
        <taxon>Planctomycetota</taxon>
        <taxon>Planctomycetia</taxon>
        <taxon>Pirellulales</taxon>
        <taxon>Pirellulaceae</taxon>
        <taxon>Lignipirellula</taxon>
    </lineage>
</organism>
<feature type="chain" id="PRO_5022067542" description="Planctomycete cytochrome C" evidence="1">
    <location>
        <begin position="39"/>
        <end position="804"/>
    </location>
</feature>
<dbReference type="Pfam" id="PF07626">
    <property type="entry name" value="PSD3"/>
    <property type="match status" value="1"/>
</dbReference>
<dbReference type="SUPFAM" id="SSF46626">
    <property type="entry name" value="Cytochrome c"/>
    <property type="match status" value="1"/>
</dbReference>
<name>A0A518DNK5_9BACT</name>
<evidence type="ECO:0000259" key="7">
    <source>
        <dbReference type="Pfam" id="PF07637"/>
    </source>
</evidence>
<dbReference type="AlphaFoldDB" id="A0A518DNK5"/>
<protein>
    <recommendedName>
        <fullName evidence="10">Planctomycete cytochrome C</fullName>
    </recommendedName>
</protein>
<dbReference type="GO" id="GO:0009055">
    <property type="term" value="F:electron transfer activity"/>
    <property type="evidence" value="ECO:0007669"/>
    <property type="project" value="InterPro"/>
</dbReference>
<evidence type="ECO:0000259" key="6">
    <source>
        <dbReference type="Pfam" id="PF07635"/>
    </source>
</evidence>
<feature type="signal peptide" evidence="1">
    <location>
        <begin position="1"/>
        <end position="38"/>
    </location>
</feature>
<dbReference type="Pfam" id="PF07624">
    <property type="entry name" value="PSD2"/>
    <property type="match status" value="1"/>
</dbReference>
<dbReference type="Pfam" id="PF07631">
    <property type="entry name" value="PSD4"/>
    <property type="match status" value="1"/>
</dbReference>
<feature type="domain" description="DUF1592" evidence="5">
    <location>
        <begin position="457"/>
        <end position="584"/>
    </location>
</feature>
<proteinExistence type="predicted"/>
<evidence type="ECO:0000256" key="1">
    <source>
        <dbReference type="SAM" id="SignalP"/>
    </source>
</evidence>
<keyword evidence="9" id="KW-1185">Reference proteome</keyword>
<accession>A0A518DNK5</accession>
<reference evidence="8 9" key="1">
    <citation type="submission" date="2019-02" db="EMBL/GenBank/DDBJ databases">
        <title>Deep-cultivation of Planctomycetes and their phenomic and genomic characterization uncovers novel biology.</title>
        <authorList>
            <person name="Wiegand S."/>
            <person name="Jogler M."/>
            <person name="Boedeker C."/>
            <person name="Pinto D."/>
            <person name="Vollmers J."/>
            <person name="Rivas-Marin E."/>
            <person name="Kohn T."/>
            <person name="Peeters S.H."/>
            <person name="Heuer A."/>
            <person name="Rast P."/>
            <person name="Oberbeckmann S."/>
            <person name="Bunk B."/>
            <person name="Jeske O."/>
            <person name="Meyerdierks A."/>
            <person name="Storesund J.E."/>
            <person name="Kallscheuer N."/>
            <person name="Luecker S."/>
            <person name="Lage O.M."/>
            <person name="Pohl T."/>
            <person name="Merkel B.J."/>
            <person name="Hornburger P."/>
            <person name="Mueller R.-W."/>
            <person name="Bruemmer F."/>
            <person name="Labrenz M."/>
            <person name="Spormann A.M."/>
            <person name="Op den Camp H."/>
            <person name="Overmann J."/>
            <person name="Amann R."/>
            <person name="Jetten M.S.M."/>
            <person name="Mascher T."/>
            <person name="Medema M.H."/>
            <person name="Devos D.P."/>
            <person name="Kaster A.-K."/>
            <person name="Ovreas L."/>
            <person name="Rohde M."/>
            <person name="Galperin M.Y."/>
            <person name="Jogler C."/>
        </authorList>
    </citation>
    <scope>NUCLEOTIDE SEQUENCE [LARGE SCALE GENOMIC DNA]</scope>
    <source>
        <strain evidence="8 9">Pla85_3_4</strain>
    </source>
</reference>
<dbReference type="Pfam" id="PF07637">
    <property type="entry name" value="PSD5"/>
    <property type="match status" value="1"/>
</dbReference>
<dbReference type="EMBL" id="CP036433">
    <property type="protein sequence ID" value="QDU93419.1"/>
    <property type="molecule type" value="Genomic_DNA"/>
</dbReference>
<feature type="domain" description="Cytochrome C Planctomycete-type" evidence="6">
    <location>
        <begin position="53"/>
        <end position="100"/>
    </location>
</feature>
<dbReference type="RefSeq" id="WP_145050204.1">
    <property type="nucleotide sequence ID" value="NZ_CP036433.1"/>
</dbReference>
<feature type="domain" description="DUF1595" evidence="7">
    <location>
        <begin position="395"/>
        <end position="452"/>
    </location>
</feature>
<dbReference type="KEGG" id="lcre:Pla8534_11990"/>
<evidence type="ECO:0000313" key="9">
    <source>
        <dbReference type="Proteomes" id="UP000317648"/>
    </source>
</evidence>